<keyword evidence="2" id="KW-0805">Transcription regulation</keyword>
<dbReference type="PROSITE" id="PS00463">
    <property type="entry name" value="ZN2_CY6_FUNGAL_1"/>
    <property type="match status" value="1"/>
</dbReference>
<dbReference type="EMBL" id="ML004431">
    <property type="protein sequence ID" value="RKP32407.1"/>
    <property type="molecule type" value="Genomic_DNA"/>
</dbReference>
<evidence type="ECO:0000313" key="6">
    <source>
        <dbReference type="EMBL" id="RKP32407.1"/>
    </source>
</evidence>
<dbReference type="OrthoDB" id="4036575at2759"/>
<name>A0A4P9ZH13_9ASCO</name>
<evidence type="ECO:0000256" key="4">
    <source>
        <dbReference type="ARBA" id="ARBA00023242"/>
    </source>
</evidence>
<keyword evidence="1" id="KW-0862">Zinc</keyword>
<evidence type="ECO:0000256" key="2">
    <source>
        <dbReference type="ARBA" id="ARBA00023015"/>
    </source>
</evidence>
<dbReference type="AlphaFoldDB" id="A0A4P9ZH13"/>
<keyword evidence="7" id="KW-1185">Reference proteome</keyword>
<evidence type="ECO:0000259" key="5">
    <source>
        <dbReference type="PROSITE" id="PS50048"/>
    </source>
</evidence>
<organism evidence="6 7">
    <name type="scientific">Metschnikowia bicuspidata</name>
    <dbReference type="NCBI Taxonomy" id="27322"/>
    <lineage>
        <taxon>Eukaryota</taxon>
        <taxon>Fungi</taxon>
        <taxon>Dikarya</taxon>
        <taxon>Ascomycota</taxon>
        <taxon>Saccharomycotina</taxon>
        <taxon>Pichiomycetes</taxon>
        <taxon>Metschnikowiaceae</taxon>
        <taxon>Metschnikowia</taxon>
    </lineage>
</organism>
<dbReference type="GO" id="GO:0008270">
    <property type="term" value="F:zinc ion binding"/>
    <property type="evidence" value="ECO:0007669"/>
    <property type="project" value="InterPro"/>
</dbReference>
<dbReference type="CDD" id="cd00067">
    <property type="entry name" value="GAL4"/>
    <property type="match status" value="1"/>
</dbReference>
<evidence type="ECO:0000313" key="7">
    <source>
        <dbReference type="Proteomes" id="UP000268321"/>
    </source>
</evidence>
<dbReference type="PROSITE" id="PS50048">
    <property type="entry name" value="ZN2_CY6_FUNGAL_2"/>
    <property type="match status" value="1"/>
</dbReference>
<dbReference type="Gene3D" id="4.10.240.10">
    <property type="entry name" value="Zn(2)-C6 fungal-type DNA-binding domain"/>
    <property type="match status" value="1"/>
</dbReference>
<protein>
    <recommendedName>
        <fullName evidence="5">Zn(2)-C6 fungal-type domain-containing protein</fullName>
    </recommendedName>
</protein>
<keyword evidence="4" id="KW-0539">Nucleus</keyword>
<evidence type="ECO:0000256" key="3">
    <source>
        <dbReference type="ARBA" id="ARBA00023163"/>
    </source>
</evidence>
<dbReference type="InterPro" id="IPR001138">
    <property type="entry name" value="Zn2Cys6_DnaBD"/>
</dbReference>
<dbReference type="Proteomes" id="UP000268321">
    <property type="component" value="Unassembled WGS sequence"/>
</dbReference>
<feature type="domain" description="Zn(2)-C6 fungal-type" evidence="5">
    <location>
        <begin position="298"/>
        <end position="330"/>
    </location>
</feature>
<dbReference type="PANTHER" id="PTHR31668">
    <property type="entry name" value="GLUCOSE TRANSPORT TRANSCRIPTION REGULATOR RGT1-RELATED-RELATED"/>
    <property type="match status" value="1"/>
</dbReference>
<proteinExistence type="predicted"/>
<reference evidence="7" key="1">
    <citation type="journal article" date="2018" name="Nat. Microbiol.">
        <title>Leveraging single-cell genomics to expand the fungal tree of life.</title>
        <authorList>
            <person name="Ahrendt S.R."/>
            <person name="Quandt C.A."/>
            <person name="Ciobanu D."/>
            <person name="Clum A."/>
            <person name="Salamov A."/>
            <person name="Andreopoulos B."/>
            <person name="Cheng J.F."/>
            <person name="Woyke T."/>
            <person name="Pelin A."/>
            <person name="Henrissat B."/>
            <person name="Reynolds N.K."/>
            <person name="Benny G.L."/>
            <person name="Smith M.E."/>
            <person name="James T.Y."/>
            <person name="Grigoriev I.V."/>
        </authorList>
    </citation>
    <scope>NUCLEOTIDE SEQUENCE [LARGE SCALE GENOMIC DNA]</scope>
    <source>
        <strain evidence="7">Baker2002</strain>
    </source>
</reference>
<dbReference type="InterPro" id="IPR050797">
    <property type="entry name" value="Carb_Metab_Trans_Reg"/>
</dbReference>
<evidence type="ECO:0000256" key="1">
    <source>
        <dbReference type="ARBA" id="ARBA00022833"/>
    </source>
</evidence>
<dbReference type="SUPFAM" id="SSF57701">
    <property type="entry name" value="Zn2/Cys6 DNA-binding domain"/>
    <property type="match status" value="2"/>
</dbReference>
<gene>
    <name evidence="6" type="ORF">METBISCDRAFT_21395</name>
</gene>
<dbReference type="GO" id="GO:0000981">
    <property type="term" value="F:DNA-binding transcription factor activity, RNA polymerase II-specific"/>
    <property type="evidence" value="ECO:0007669"/>
    <property type="project" value="InterPro"/>
</dbReference>
<accession>A0A4P9ZH13</accession>
<keyword evidence="3" id="KW-0804">Transcription</keyword>
<dbReference type="InterPro" id="IPR036864">
    <property type="entry name" value="Zn2-C6_fun-type_DNA-bd_sf"/>
</dbReference>
<sequence length="332" mass="36361">MYSDLAEYSIMMNGEKAVTHIPSHYATQEFHGKSERVTLPPISGFFSLTEHTLKLLNFQSLVGLVSATPSLTSSSLAEELLLNSPSLNNSEMFAPSIPEAAHSLISMASSPVCTPEAAETEEASGKKRRQRLGPSCDHCRARKVKCNADVVMLSRFFDPAELGAQLKDEYFLTAEQKVQLSSGAEVHITHNHVLVVSNQKLIRFLPCSSCRTKSFTCCFSKGFTKEDVIHSKKRETSHGSAGDKTQNINRVAKKLSFPAPTNMRVAGGEMRLPVLMANASFSEVTFSPSGAGIIRKSSCTVCRKRKIKCVLSSHLTKCMGCIKKDCLCSFEL</sequence>